<comment type="similarity">
    <text evidence="3 10">Belongs to the geminiviridae protein AV2/V2 family.</text>
</comment>
<evidence type="ECO:0000256" key="4">
    <source>
        <dbReference type="ARBA" id="ARBA00011105"/>
    </source>
</evidence>
<dbReference type="EMBL" id="KX452226">
    <property type="protein sequence ID" value="ASN77422.1"/>
    <property type="molecule type" value="Genomic_DNA"/>
</dbReference>
<evidence type="ECO:0000313" key="14">
    <source>
        <dbReference type="EMBL" id="QGN65485.1"/>
    </source>
</evidence>
<keyword evidence="6 10" id="KW-0945">Host-virus interaction</keyword>
<evidence type="ECO:0000256" key="1">
    <source>
        <dbReference type="ARBA" id="ARBA00003603"/>
    </source>
</evidence>
<reference evidence="14" key="4">
    <citation type="submission" date="2019-04" db="EMBL/GenBank/DDBJ databases">
        <authorList>
            <person name="Shahid M."/>
        </authorList>
    </citation>
    <scope>NUCLEOTIDE SEQUENCE</scope>
    <source>
        <strain evidence="14">Tom26-4</strain>
        <strain evidence="15">Tom30-6</strain>
    </source>
</reference>
<gene>
    <name evidence="11" type="primary">AV2</name>
    <name evidence="12" type="synonym">V2</name>
</gene>
<dbReference type="GO" id="GO:0019028">
    <property type="term" value="C:viral capsid"/>
    <property type="evidence" value="ECO:0007669"/>
    <property type="project" value="UniProtKB-KW"/>
</dbReference>
<evidence type="ECO:0000256" key="2">
    <source>
        <dbReference type="ARBA" id="ARBA00004407"/>
    </source>
</evidence>
<keyword evidence="11" id="KW-0946">Virion</keyword>
<accession>A0A221SML1</accession>
<protein>
    <recommendedName>
        <fullName evidence="10">Protein V2</fullName>
    </recommendedName>
</protein>
<sequence length="118" mass="13527">MNPLTMWDPLLNDFPNSLHGFRCMLAIKYLQQVQENYPSNSLGFMYLTGLIQVLRIRNHAKADLRYGLLYPDIECTEEIKLRNPAPAPCICGRCPYQPEKKAMDQSTHVEETSVLPTV</sequence>
<name>A0A221SML1_9GEMI</name>
<proteinExistence type="inferred from homology"/>
<dbReference type="GO" id="GO:0052170">
    <property type="term" value="P:symbiont-mediated suppression of host innate immune response"/>
    <property type="evidence" value="ECO:0007669"/>
    <property type="project" value="UniProtKB-KW"/>
</dbReference>
<dbReference type="EMBL" id="MK757218">
    <property type="protein sequence ID" value="QGN65485.1"/>
    <property type="molecule type" value="Genomic_DNA"/>
</dbReference>
<dbReference type="EMBL" id="MF818048">
    <property type="protein sequence ID" value="AYL64548.1"/>
    <property type="molecule type" value="Genomic_DNA"/>
</dbReference>
<evidence type="ECO:0000256" key="10">
    <source>
        <dbReference type="RuleBase" id="RU364051"/>
    </source>
</evidence>
<keyword evidence="5 10" id="KW-0941">Suppressor of RNA silencing</keyword>
<evidence type="ECO:0000256" key="3">
    <source>
        <dbReference type="ARBA" id="ARBA00009397"/>
    </source>
</evidence>
<dbReference type="EMBL" id="KX452228">
    <property type="protein sequence ID" value="ASN77435.1"/>
    <property type="molecule type" value="Genomic_DNA"/>
</dbReference>
<evidence type="ECO:0000256" key="7">
    <source>
        <dbReference type="ARBA" id="ARBA00022632"/>
    </source>
</evidence>
<evidence type="ECO:0000313" key="13">
    <source>
        <dbReference type="EMBL" id="AYL64548.1"/>
    </source>
</evidence>
<evidence type="ECO:0000313" key="12">
    <source>
        <dbReference type="EMBL" id="AYL64542.1"/>
    </source>
</evidence>
<keyword evidence="11" id="KW-0167">Capsid protein</keyword>
<evidence type="ECO:0000313" key="15">
    <source>
        <dbReference type="EMBL" id="QGN65491.1"/>
    </source>
</evidence>
<reference evidence="12" key="2">
    <citation type="journal article" date="2018" name="Plant Dis.">
        <title>Identification of Mungbean yellow mosaic India virus Infecting Cucumber in Oman.</title>
        <authorList>
            <person name="Shahid M.S."/>
            <person name="Al-Mahmooli I.H."/>
            <person name="Al-Sadi A.M."/>
            <person name="Briddon R.W."/>
        </authorList>
    </citation>
    <scope>NUCLEOTIDE SEQUENCE</scope>
    <source>
        <strain evidence="12">C13</strain>
        <strain evidence="13">C15</strain>
    </source>
</reference>
<dbReference type="GO" id="GO:0044220">
    <property type="term" value="C:host cell perinuclear region of cytoplasm"/>
    <property type="evidence" value="ECO:0007669"/>
    <property type="project" value="UniProtKB-SubCell"/>
</dbReference>
<keyword evidence="9" id="KW-0899">Viral immunoevasion</keyword>
<evidence type="ECO:0000256" key="5">
    <source>
        <dbReference type="ARBA" id="ARBA00022463"/>
    </source>
</evidence>
<comment type="subunit">
    <text evidence="4 10">Interacts with host SGS3.</text>
</comment>
<dbReference type="Pfam" id="PF01524">
    <property type="entry name" value="Gemini_V2"/>
    <property type="match status" value="1"/>
</dbReference>
<organism evidence="11">
    <name type="scientific">Mungbean yellow mosaic India virus</name>
    <dbReference type="NCBI Taxonomy" id="223287"/>
    <lineage>
        <taxon>Viruses</taxon>
        <taxon>Monodnaviria</taxon>
        <taxon>Shotokuvirae</taxon>
        <taxon>Cressdnaviricota</taxon>
        <taxon>Repensiviricetes</taxon>
        <taxon>Geplafuvirales</taxon>
        <taxon>Geminiviridae</taxon>
        <taxon>Begomovirus</taxon>
        <taxon>Begomovirus vignaradiataindiaense</taxon>
    </lineage>
</organism>
<reference evidence="14" key="3">
    <citation type="journal article" date="2019" name="Sci. Rep.">
        <title>Frequent occurrence of Mungbean yellow mosaic India virus in tomato leaf curl disease affected tomato in Oman.</title>
        <authorList>
            <person name="Shahid M.S."/>
            <person name="Shafiq M."/>
            <person name="Ilyas M."/>
            <person name="Raza A."/>
            <person name="Al-Sadrani M.N."/>
            <person name="Al-Sadi A.M."/>
            <person name="Briddon R.W."/>
        </authorList>
    </citation>
    <scope>NUCLEOTIDE SEQUENCE</scope>
    <source>
        <strain evidence="14">Tom26-4</strain>
        <strain evidence="15">Tom30-6</strain>
    </source>
</reference>
<evidence type="ECO:0000256" key="6">
    <source>
        <dbReference type="ARBA" id="ARBA00022581"/>
    </source>
</evidence>
<dbReference type="EMBL" id="MF818047">
    <property type="protein sequence ID" value="AYL64542.1"/>
    <property type="molecule type" value="Genomic_DNA"/>
</dbReference>
<evidence type="ECO:0000256" key="8">
    <source>
        <dbReference type="ARBA" id="ARBA00023200"/>
    </source>
</evidence>
<evidence type="ECO:0000313" key="11">
    <source>
        <dbReference type="EMBL" id="ASN77435.1"/>
    </source>
</evidence>
<dbReference type="EMBL" id="KX452227">
    <property type="protein sequence ID" value="ASN77428.1"/>
    <property type="molecule type" value="Genomic_DNA"/>
</dbReference>
<evidence type="ECO:0000256" key="9">
    <source>
        <dbReference type="ARBA" id="ARBA00023280"/>
    </source>
</evidence>
<keyword evidence="7" id="KW-1090">Inhibition of host innate immune response by virus</keyword>
<comment type="subcellular location">
    <subcellularLocation>
        <location evidence="2 10">Host cytoplasm</location>
        <location evidence="2 10">Host perinuclear region</location>
    </subcellularLocation>
</comment>
<dbReference type="EMBL" id="MK757219">
    <property type="protein sequence ID" value="QGN65491.1"/>
    <property type="molecule type" value="Genomic_DNA"/>
</dbReference>
<dbReference type="InterPro" id="IPR002511">
    <property type="entry name" value="Gemini_V2"/>
</dbReference>
<reference evidence="11" key="1">
    <citation type="journal article" date="2017" name="J. Phytopathol.">
        <title>Identification of Mungbean yellow mosaic Indian virus Associated with Tomato Leaf Curl Betasatellite Infecting Phaseolus vulgaris in Oman.</title>
        <authorList>
            <person name="Shahid M.S."/>
            <person name="Briddon R.W."/>
            <person name="Al-Sadi A.M."/>
        </authorList>
    </citation>
    <scope>NUCLEOTIDE SEQUENCE</scope>
</reference>
<keyword evidence="8 10" id="KW-1035">Host cytoplasm</keyword>
<dbReference type="GO" id="GO:0060967">
    <property type="term" value="P:negative regulation of gene silencing by regulatory ncRNA"/>
    <property type="evidence" value="ECO:0007669"/>
    <property type="project" value="InterPro"/>
</dbReference>
<comment type="function">
    <text evidence="1 10">Through its interaction with host SGS3, acts as a suppressor of RNA-mediated gene silencing, also known as post-transcriptional gene silencing (PTGS), a mechanism of plant viral defense that limits the accumulation of viral RNAs.</text>
</comment>